<evidence type="ECO:0000256" key="1">
    <source>
        <dbReference type="SAM" id="Phobius"/>
    </source>
</evidence>
<accession>A0A8J6N6M3</accession>
<comment type="caution">
    <text evidence="2">The sequence shown here is derived from an EMBL/GenBank/DDBJ whole genome shotgun (WGS) entry which is preliminary data.</text>
</comment>
<dbReference type="Proteomes" id="UP000599024">
    <property type="component" value="Unassembled WGS sequence"/>
</dbReference>
<keyword evidence="1" id="KW-1133">Transmembrane helix</keyword>
<evidence type="ECO:0008006" key="4">
    <source>
        <dbReference type="Google" id="ProtNLM"/>
    </source>
</evidence>
<dbReference type="AlphaFoldDB" id="A0A8J6N6M3"/>
<sequence>MLRFIKVLDLFEYMLEPILPFFGMSRRAAPVTVVGMVVGLSYGGALIIREATSGKLARREVFNSLALMGLCHSLIEDTLLMLALGAKVDGVLWGRLVFSLMVMFLIVRLQRGRGHGTVQGQTGQEFPEQV</sequence>
<feature type="transmembrane region" description="Helical" evidence="1">
    <location>
        <begin position="90"/>
        <end position="107"/>
    </location>
</feature>
<organism evidence="2 3">
    <name type="scientific">Candidatus Desulfatifera sulfidica</name>
    <dbReference type="NCBI Taxonomy" id="2841691"/>
    <lineage>
        <taxon>Bacteria</taxon>
        <taxon>Pseudomonadati</taxon>
        <taxon>Thermodesulfobacteriota</taxon>
        <taxon>Desulfobulbia</taxon>
        <taxon>Desulfobulbales</taxon>
        <taxon>Desulfobulbaceae</taxon>
        <taxon>Candidatus Desulfatifera</taxon>
    </lineage>
</organism>
<name>A0A8J6N6M3_9BACT</name>
<protein>
    <recommendedName>
        <fullName evidence="4">Nucleoside recognition protein</fullName>
    </recommendedName>
</protein>
<reference evidence="2 3" key="1">
    <citation type="submission" date="2020-08" db="EMBL/GenBank/DDBJ databases">
        <title>Bridging the membrane lipid divide: bacteria of the FCB group superphylum have the potential to synthesize archaeal ether lipids.</title>
        <authorList>
            <person name="Villanueva L."/>
            <person name="Von Meijenfeldt F.A.B."/>
            <person name="Westbye A.B."/>
            <person name="Yadav S."/>
            <person name="Hopmans E.C."/>
            <person name="Dutilh B.E."/>
            <person name="Sinninghe Damste J.S."/>
        </authorList>
    </citation>
    <scope>NUCLEOTIDE SEQUENCE [LARGE SCALE GENOMIC DNA]</scope>
    <source>
        <strain evidence="2">NIOZ-UU81</strain>
    </source>
</reference>
<keyword evidence="1" id="KW-0812">Transmembrane</keyword>
<feature type="transmembrane region" description="Helical" evidence="1">
    <location>
        <begin position="28"/>
        <end position="49"/>
    </location>
</feature>
<feature type="transmembrane region" description="Helical" evidence="1">
    <location>
        <begin position="61"/>
        <end position="84"/>
    </location>
</feature>
<gene>
    <name evidence="2" type="ORF">H8E79_05825</name>
</gene>
<evidence type="ECO:0000313" key="3">
    <source>
        <dbReference type="Proteomes" id="UP000599024"/>
    </source>
</evidence>
<dbReference type="EMBL" id="JACNLK010000048">
    <property type="protein sequence ID" value="MBC8208668.1"/>
    <property type="molecule type" value="Genomic_DNA"/>
</dbReference>
<keyword evidence="1" id="KW-0472">Membrane</keyword>
<proteinExistence type="predicted"/>
<evidence type="ECO:0000313" key="2">
    <source>
        <dbReference type="EMBL" id="MBC8208668.1"/>
    </source>
</evidence>